<dbReference type="Proteomes" id="UP000019804">
    <property type="component" value="Unassembled WGS sequence"/>
</dbReference>
<evidence type="ECO:0000256" key="1">
    <source>
        <dbReference type="ARBA" id="ARBA00009003"/>
    </source>
</evidence>
<reference evidence="4" key="1">
    <citation type="journal article" date="2014" name="Nat. Commun.">
        <title>Genomic adaptations of the halophilic Dead Sea filamentous fungus Eurotium rubrum.</title>
        <authorList>
            <person name="Kis-Papo T."/>
            <person name="Weig A.R."/>
            <person name="Riley R."/>
            <person name="Persoh D."/>
            <person name="Salamov A."/>
            <person name="Sun H."/>
            <person name="Lipzen A."/>
            <person name="Wasser S.P."/>
            <person name="Rambold G."/>
            <person name="Grigoriev I.V."/>
            <person name="Nevo E."/>
        </authorList>
    </citation>
    <scope>NUCLEOTIDE SEQUENCE [LARGE SCALE GENOMIC DNA]</scope>
    <source>
        <strain evidence="4">CBS 135680</strain>
    </source>
</reference>
<comment type="similarity">
    <text evidence="1">Belongs to the glycosyltransferase 32 family.</text>
</comment>
<dbReference type="EMBL" id="KK088412">
    <property type="protein sequence ID" value="EYE98844.1"/>
    <property type="molecule type" value="Genomic_DNA"/>
</dbReference>
<dbReference type="AlphaFoldDB" id="A0A017SQF3"/>
<organism evidence="3 4">
    <name type="scientific">Aspergillus ruber (strain CBS 135680)</name>
    <dbReference type="NCBI Taxonomy" id="1388766"/>
    <lineage>
        <taxon>Eukaryota</taxon>
        <taxon>Fungi</taxon>
        <taxon>Dikarya</taxon>
        <taxon>Ascomycota</taxon>
        <taxon>Pezizomycotina</taxon>
        <taxon>Eurotiomycetes</taxon>
        <taxon>Eurotiomycetidae</taxon>
        <taxon>Eurotiales</taxon>
        <taxon>Aspergillaceae</taxon>
        <taxon>Aspergillus</taxon>
        <taxon>Aspergillus subgen. Aspergillus</taxon>
    </lineage>
</organism>
<evidence type="ECO:0000313" key="4">
    <source>
        <dbReference type="Proteomes" id="UP000019804"/>
    </source>
</evidence>
<gene>
    <name evidence="3" type="ORF">EURHEDRAFT_470049</name>
</gene>
<dbReference type="InterPro" id="IPR007577">
    <property type="entry name" value="GlycoTrfase_DXD_sugar-bd_CS"/>
</dbReference>
<dbReference type="GO" id="GO:0000136">
    <property type="term" value="C:mannan polymerase complex"/>
    <property type="evidence" value="ECO:0007669"/>
    <property type="project" value="TreeGrafter"/>
</dbReference>
<dbReference type="GO" id="GO:0000009">
    <property type="term" value="F:alpha-1,6-mannosyltransferase activity"/>
    <property type="evidence" value="ECO:0007669"/>
    <property type="project" value="InterPro"/>
</dbReference>
<keyword evidence="2" id="KW-0812">Transmembrane</keyword>
<dbReference type="PANTHER" id="PTHR31834:SF9">
    <property type="entry name" value="INITIATION-SPECIFIC ALPHA-1,6-MANNOSYLTRANSFERASE"/>
    <property type="match status" value="1"/>
</dbReference>
<keyword evidence="4" id="KW-1185">Reference proteome</keyword>
<evidence type="ECO:0000313" key="3">
    <source>
        <dbReference type="EMBL" id="EYE98844.1"/>
    </source>
</evidence>
<keyword evidence="2" id="KW-0472">Membrane</keyword>
<dbReference type="RefSeq" id="XP_040642532.1">
    <property type="nucleotide sequence ID" value="XM_040785297.1"/>
</dbReference>
<dbReference type="Pfam" id="PF04488">
    <property type="entry name" value="Gly_transf_sug"/>
    <property type="match status" value="1"/>
</dbReference>
<proteinExistence type="inferred from homology"/>
<dbReference type="Gene3D" id="3.90.550.20">
    <property type="match status" value="1"/>
</dbReference>
<sequence length="418" mass="48132">MWAEKRHQSRLYAYKPRFRRRFLVLAFIAACYIFFIYFPEPELPKKRTQDFTSPNKLAPLYEEKFPKFVHTSPFRKDPDFEYEARIDAMLQEVEGAALAENGGDYGAKDRIWQIMPEVKDRGSDSKMLENKNNGWEYTPATDEWAASFVADTLSKAPEIATMYQAYPYNVLRADLLRYLVLWYYGGFYADMDAFPARPIKQCPPLNPLFTEETNNHPNVSFILGVEIDEPYVAPKFMRKWHWSRPYEFIQYTMYAPRRFSPILRKTIVRVLAHSKQHMDRWTIIPPRYDEPTVLEISGPGVVTDAVLDSLSETLPPTHSLVNLSVEADEGVGDLLSSSGAIQRRVTWVPFHNIKEPVYIDASEAADGKAMGGLGVLPVSAWGNGQRHSNAEGFRGPNVCINHRFGGSWKINWWHRMFG</sequence>
<keyword evidence="2" id="KW-1133">Transmembrane helix</keyword>
<dbReference type="HOGENOM" id="CLU_022381_3_1_1"/>
<dbReference type="GO" id="GO:0006487">
    <property type="term" value="P:protein N-linked glycosylation"/>
    <property type="evidence" value="ECO:0007669"/>
    <property type="project" value="TreeGrafter"/>
</dbReference>
<evidence type="ECO:0000256" key="2">
    <source>
        <dbReference type="SAM" id="Phobius"/>
    </source>
</evidence>
<name>A0A017SQF3_ASPRC</name>
<dbReference type="InterPro" id="IPR039367">
    <property type="entry name" value="Och1-like"/>
</dbReference>
<dbReference type="SUPFAM" id="SSF53448">
    <property type="entry name" value="Nucleotide-diphospho-sugar transferases"/>
    <property type="match status" value="1"/>
</dbReference>
<dbReference type="OrthoDB" id="409543at2759"/>
<dbReference type="InterPro" id="IPR029044">
    <property type="entry name" value="Nucleotide-diphossugar_trans"/>
</dbReference>
<dbReference type="STRING" id="1388766.A0A017SQF3"/>
<accession>A0A017SQF3</accession>
<dbReference type="GeneID" id="63700421"/>
<feature type="transmembrane region" description="Helical" evidence="2">
    <location>
        <begin position="21"/>
        <end position="38"/>
    </location>
</feature>
<dbReference type="PANTHER" id="PTHR31834">
    <property type="entry name" value="INITIATION-SPECIFIC ALPHA-1,6-MANNOSYLTRANSFERASE"/>
    <property type="match status" value="1"/>
</dbReference>
<protein>
    <submittedName>
        <fullName evidence="3">Uncharacterized protein</fullName>
    </submittedName>
</protein>